<accession>G9WU89</accession>
<evidence type="ECO:0000256" key="1">
    <source>
        <dbReference type="SAM" id="MobiDB-lite"/>
    </source>
</evidence>
<dbReference type="PROSITE" id="PS51257">
    <property type="entry name" value="PROKAR_LIPOPROTEIN"/>
    <property type="match status" value="1"/>
</dbReference>
<dbReference type="InterPro" id="IPR009780">
    <property type="entry name" value="DUF1344"/>
</dbReference>
<feature type="signal peptide" evidence="2">
    <location>
        <begin position="1"/>
        <end position="31"/>
    </location>
</feature>
<reference evidence="3 4" key="1">
    <citation type="submission" date="2011-08" db="EMBL/GenBank/DDBJ databases">
        <title>The Genome Sequence of Oribacterium sp. ACB7.</title>
        <authorList>
            <consortium name="The Broad Institute Genome Sequencing Platform"/>
            <person name="Earl A."/>
            <person name="Ward D."/>
            <person name="Feldgarden M."/>
            <person name="Gevers D."/>
            <person name="Sizova M."/>
            <person name="Hazen A."/>
            <person name="Epstein S."/>
            <person name="Young S.K."/>
            <person name="Zeng Q."/>
            <person name="Gargeya S."/>
            <person name="Fitzgerald M."/>
            <person name="Haas B."/>
            <person name="Abouelleil A."/>
            <person name="Alvarado L."/>
            <person name="Arachchi H.M."/>
            <person name="Berlin A."/>
            <person name="Brown A."/>
            <person name="Chapman S.B."/>
            <person name="Chen Z."/>
            <person name="Dunbar C."/>
            <person name="Freedman E."/>
            <person name="Gearin G."/>
            <person name="Gellesch M."/>
            <person name="Goldberg J."/>
            <person name="Griggs A."/>
            <person name="Gujja S."/>
            <person name="Heiman D."/>
            <person name="Howarth C."/>
            <person name="Larson L."/>
            <person name="Lui A."/>
            <person name="MacDonald P.J.P."/>
            <person name="Montmayeur A."/>
            <person name="Murphy C."/>
            <person name="Neiman D."/>
            <person name="Pearson M."/>
            <person name="Priest M."/>
            <person name="Roberts A."/>
            <person name="Saif S."/>
            <person name="Shea T."/>
            <person name="Shenoy N."/>
            <person name="Sisk P."/>
            <person name="Stolte C."/>
            <person name="Sykes S."/>
            <person name="Wortman J."/>
            <person name="Nusbaum C."/>
            <person name="Birren B."/>
        </authorList>
    </citation>
    <scope>NUCLEOTIDE SEQUENCE [LARGE SCALE GENOMIC DNA]</scope>
    <source>
        <strain evidence="3 4">ACB7</strain>
    </source>
</reference>
<feature type="compositionally biased region" description="Basic and acidic residues" evidence="1">
    <location>
        <begin position="52"/>
        <end position="71"/>
    </location>
</feature>
<dbReference type="AlphaFoldDB" id="G9WU89"/>
<organism evidence="3 4">
    <name type="scientific">Oribacterium asaccharolyticum ACB7</name>
    <dbReference type="NCBI Taxonomy" id="796944"/>
    <lineage>
        <taxon>Bacteria</taxon>
        <taxon>Bacillati</taxon>
        <taxon>Bacillota</taxon>
        <taxon>Clostridia</taxon>
        <taxon>Lachnospirales</taxon>
        <taxon>Lachnospiraceae</taxon>
        <taxon>Oribacterium</taxon>
    </lineage>
</organism>
<keyword evidence="4" id="KW-1185">Reference proteome</keyword>
<feature type="region of interest" description="Disordered" evidence="1">
    <location>
        <begin position="33"/>
        <end position="71"/>
    </location>
</feature>
<feature type="chain" id="PRO_5038805372" description="DUF1344 domain-containing protein" evidence="2">
    <location>
        <begin position="32"/>
        <end position="138"/>
    </location>
</feature>
<evidence type="ECO:0000256" key="2">
    <source>
        <dbReference type="SAM" id="SignalP"/>
    </source>
</evidence>
<dbReference type="RefSeq" id="WP_009536481.1">
    <property type="nucleotide sequence ID" value="NZ_JH414504.1"/>
</dbReference>
<gene>
    <name evidence="3" type="ORF">HMPREF9624_00599</name>
</gene>
<proteinExistence type="predicted"/>
<keyword evidence="2" id="KW-0732">Signal</keyword>
<dbReference type="Proteomes" id="UP000003527">
    <property type="component" value="Unassembled WGS sequence"/>
</dbReference>
<dbReference type="PATRIC" id="fig|796944.3.peg.1308"/>
<dbReference type="HOGENOM" id="CLU_145376_0_0_9"/>
<evidence type="ECO:0000313" key="4">
    <source>
        <dbReference type="Proteomes" id="UP000003527"/>
    </source>
</evidence>
<comment type="caution">
    <text evidence="3">The sequence shown here is derived from an EMBL/GenBank/DDBJ whole genome shotgun (WGS) entry which is preliminary data.</text>
</comment>
<dbReference type="Pfam" id="PF07076">
    <property type="entry name" value="DUF1344"/>
    <property type="match status" value="1"/>
</dbReference>
<sequence>MKKNSTVVKKDLLKKAGIVSAAMLLGISMMACGSSSGSDKASTEKTTVASEAAKETKKAGEKAEEKSEAQELKGKVSEIKDFMFTVTTDDGKSYALNFDKKPEGLDKVKEGDEVIVHYTGELSEVDSFTGEILSVEKA</sequence>
<dbReference type="EMBL" id="AFZD01000016">
    <property type="protein sequence ID" value="EHL12292.1"/>
    <property type="molecule type" value="Genomic_DNA"/>
</dbReference>
<name>G9WU89_9FIRM</name>
<evidence type="ECO:0008006" key="5">
    <source>
        <dbReference type="Google" id="ProtNLM"/>
    </source>
</evidence>
<protein>
    <recommendedName>
        <fullName evidence="5">DUF1344 domain-containing protein</fullName>
    </recommendedName>
</protein>
<evidence type="ECO:0000313" key="3">
    <source>
        <dbReference type="EMBL" id="EHL12292.1"/>
    </source>
</evidence>